<gene>
    <name evidence="2" type="ORF">PoMZ_06696</name>
</gene>
<dbReference type="EMBL" id="CP034209">
    <property type="protein sequence ID" value="QBZ64993.1"/>
    <property type="molecule type" value="Genomic_DNA"/>
</dbReference>
<evidence type="ECO:0000256" key="1">
    <source>
        <dbReference type="SAM" id="MobiDB-lite"/>
    </source>
</evidence>
<protein>
    <submittedName>
        <fullName evidence="2">Uncharacterized protein</fullName>
    </submittedName>
</protein>
<dbReference type="SMR" id="A0A4P7NRF8"/>
<evidence type="ECO:0000313" key="3">
    <source>
        <dbReference type="Proteomes" id="UP000294847"/>
    </source>
</evidence>
<feature type="region of interest" description="Disordered" evidence="1">
    <location>
        <begin position="67"/>
        <end position="101"/>
    </location>
</feature>
<dbReference type="AlphaFoldDB" id="A0A4P7NRF8"/>
<name>A0A4P7NRF8_PYROR</name>
<sequence length="101" mass="11758">MSCFGTNFVVTVRKLLHRQIRQHVPTSEVDPTLFKTTLGQKFGPQGYSLDADLEKCRPKLFEEVYEKREEGKRQKGKRWNGKRVERGRKGKSSAAFFTEHD</sequence>
<evidence type="ECO:0000313" key="2">
    <source>
        <dbReference type="EMBL" id="QBZ64993.1"/>
    </source>
</evidence>
<reference evidence="2 3" key="1">
    <citation type="journal article" date="2019" name="Mol. Biol. Evol.">
        <title>Blast fungal genomes show frequent chromosomal changes, gene gains and losses, and effector gene turnover.</title>
        <authorList>
            <person name="Gomez Luciano L.B."/>
            <person name="Jason Tsai I."/>
            <person name="Chuma I."/>
            <person name="Tosa Y."/>
            <person name="Chen Y.H."/>
            <person name="Li J.Y."/>
            <person name="Li M.Y."/>
            <person name="Jade Lu M.Y."/>
            <person name="Nakayashiki H."/>
            <person name="Li W.H."/>
        </authorList>
    </citation>
    <scope>NUCLEOTIDE SEQUENCE [LARGE SCALE GENOMIC DNA]</scope>
    <source>
        <strain evidence="2">MZ5-1-6</strain>
    </source>
</reference>
<dbReference type="Proteomes" id="UP000294847">
    <property type="component" value="Chromosome 6"/>
</dbReference>
<feature type="compositionally biased region" description="Basic residues" evidence="1">
    <location>
        <begin position="74"/>
        <end position="91"/>
    </location>
</feature>
<accession>A0A4P7NRF8</accession>
<organism evidence="2 3">
    <name type="scientific">Pyricularia oryzae</name>
    <name type="common">Rice blast fungus</name>
    <name type="synonym">Magnaporthe oryzae</name>
    <dbReference type="NCBI Taxonomy" id="318829"/>
    <lineage>
        <taxon>Eukaryota</taxon>
        <taxon>Fungi</taxon>
        <taxon>Dikarya</taxon>
        <taxon>Ascomycota</taxon>
        <taxon>Pezizomycotina</taxon>
        <taxon>Sordariomycetes</taxon>
        <taxon>Sordariomycetidae</taxon>
        <taxon>Magnaporthales</taxon>
        <taxon>Pyriculariaceae</taxon>
        <taxon>Pyricularia</taxon>
    </lineage>
</organism>
<proteinExistence type="predicted"/>